<protein>
    <submittedName>
        <fullName evidence="1">Uncharacterized protein</fullName>
    </submittedName>
</protein>
<evidence type="ECO:0000313" key="2">
    <source>
        <dbReference type="Proteomes" id="UP000092616"/>
    </source>
</evidence>
<dbReference type="Proteomes" id="UP000092616">
    <property type="component" value="Unassembled WGS sequence"/>
</dbReference>
<keyword evidence="2" id="KW-1185">Reference proteome</keyword>
<dbReference type="AlphaFoldDB" id="A0A1B8QA86"/>
<gene>
    <name evidence="1" type="ORF">A9306_01800</name>
</gene>
<evidence type="ECO:0000313" key="1">
    <source>
        <dbReference type="EMBL" id="OBX75975.1"/>
    </source>
</evidence>
<proteinExistence type="predicted"/>
<dbReference type="RefSeq" id="WP_067338509.1">
    <property type="nucleotide sequence ID" value="NZ_LZNA01000067.1"/>
</dbReference>
<organism evidence="1 2">
    <name type="scientific">Faucicola atlantae</name>
    <dbReference type="NCBI Taxonomy" id="34059"/>
    <lineage>
        <taxon>Bacteria</taxon>
        <taxon>Pseudomonadati</taxon>
        <taxon>Pseudomonadota</taxon>
        <taxon>Gammaproteobacteria</taxon>
        <taxon>Moraxellales</taxon>
        <taxon>Moraxellaceae</taxon>
        <taxon>Faucicola</taxon>
    </lineage>
</organism>
<dbReference type="EMBL" id="LZNA01000067">
    <property type="protein sequence ID" value="OBX75975.1"/>
    <property type="molecule type" value="Genomic_DNA"/>
</dbReference>
<comment type="caution">
    <text evidence="1">The sequence shown here is derived from an EMBL/GenBank/DDBJ whole genome shotgun (WGS) entry which is preliminary data.</text>
</comment>
<name>A0A1B8QA86_9GAMM</name>
<reference evidence="1 2" key="1">
    <citation type="submission" date="2016-06" db="EMBL/GenBank/DDBJ databases">
        <title>Draft genome of Moraxella atlantae CCUG 59586.</title>
        <authorList>
            <person name="Salva-Serra F."/>
            <person name="Engstrom-Jakobsson H."/>
            <person name="Thorell K."/>
            <person name="Gonzales-Siles L."/>
            <person name="Karlsson R."/>
            <person name="Boulund F."/>
            <person name="Engstrand L."/>
            <person name="Kristiansson E."/>
            <person name="Moore E."/>
        </authorList>
    </citation>
    <scope>NUCLEOTIDE SEQUENCE [LARGE SCALE GENOMIC DNA]</scope>
    <source>
        <strain evidence="1 2">CCUG 59586</strain>
    </source>
</reference>
<sequence length="85" mass="9732">MFSVLLMGIVLAACIWGIFKIMYPRPPGGYYQPKPGESTEPRRCNYCGHTLAEWRGIVDGDKFFCNPEHQADFYAGKTYRRVDGH</sequence>
<accession>A0A1B8QA86</accession>